<dbReference type="InterPro" id="IPR029044">
    <property type="entry name" value="Nucleotide-diphossugar_trans"/>
</dbReference>
<feature type="transmembrane region" description="Helical" evidence="1">
    <location>
        <begin position="309"/>
        <end position="327"/>
    </location>
</feature>
<proteinExistence type="predicted"/>
<dbReference type="Pfam" id="PF00535">
    <property type="entry name" value="Glycos_transf_2"/>
    <property type="match status" value="1"/>
</dbReference>
<keyword evidence="1" id="KW-1133">Transmembrane helix</keyword>
<name>A0ABT4V8L2_9PSEU</name>
<dbReference type="InterPro" id="IPR001173">
    <property type="entry name" value="Glyco_trans_2-like"/>
</dbReference>
<dbReference type="RefSeq" id="WP_270953303.1">
    <property type="nucleotide sequence ID" value="NZ_JAQGLA010000089.1"/>
</dbReference>
<feature type="transmembrane region" description="Helical" evidence="1">
    <location>
        <begin position="357"/>
        <end position="374"/>
    </location>
</feature>
<sequence>MVDLLGRRKTLSAPVLAVLVCRDGEAWLPEVLAALGEQSERPRRVVVVDTGSADRSAELLEQARADQVVDDVLTLPRDTSFATAVADAVALGKRRWADPGRWLWLLGGDSAPKPEQLAELLAAAGDDPAAAEVEPGKLIRRDVFERLERRPSPSPRDNARGGLVSRGRVLRLLSSPPFVLVAALLLFALINALVAGRLGSGLAGGRLLPVADLGTTWRDYVAAWHPVDGGTSSPASPSLLVLALLGSVLGGPSVVVSLLLLFGAPLAGLSAYFATRGLPVPPLRRAIAAGAYAVLPAALLSAGQGRVDVVVAHIMVPPLLAGIAAVMRRSDRKWLGRVCLTALGLALLGAFSPLLHLSLIVLALLAHVLLPGENARSQHRVAGLAAVVLLSVACLLPWPVVLLKNPEVLLHGLGARAVEQPAGAWLLALSPDGSAASVPGVLFVLAAVVVLAFAWDKRMLPAVGVAVFGWLLAAAVDGSAAEPISGGIATVGWTGGPLVLVAVGCSWIVLQAGQLKMPAKFPAVRPEFGLAALGVVLLGLVVSSAFAVISGPLGPQRPLAGPTGTRLVLDPGQQPARLVTGSGPRFGDDDLAPAGTAADWLRQVDGDLRSADPGRVREALAAVAARGAEFVVVPSDSQVSELGHGLVNEQERLPDGSRVLRLLLPSSPVKLVGPDLARQAQTEPEPTPEARPLPVAAQLPNFTVRVSEGGLGRALVLGAENEPGWYARVDGKELPLTTAWGHQVAIPLPEKAAEVQVGFTELPRTALLSLQAAAVLFTLVAAIPSRRRKPDPRP</sequence>
<dbReference type="EC" id="2.4.-.-" evidence="3"/>
<dbReference type="SUPFAM" id="SSF53448">
    <property type="entry name" value="Nucleotide-diphospho-sugar transferases"/>
    <property type="match status" value="1"/>
</dbReference>
<dbReference type="EMBL" id="JAQGLA010000089">
    <property type="protein sequence ID" value="MDA3630168.1"/>
    <property type="molecule type" value="Genomic_DNA"/>
</dbReference>
<feature type="transmembrane region" description="Helical" evidence="1">
    <location>
        <begin position="462"/>
        <end position="481"/>
    </location>
</feature>
<feature type="domain" description="Glycosyltransferase 2-like" evidence="2">
    <location>
        <begin position="19"/>
        <end position="131"/>
    </location>
</feature>
<dbReference type="Proteomes" id="UP001210380">
    <property type="component" value="Unassembled WGS sequence"/>
</dbReference>
<evidence type="ECO:0000259" key="2">
    <source>
        <dbReference type="Pfam" id="PF00535"/>
    </source>
</evidence>
<keyword evidence="1" id="KW-0472">Membrane</keyword>
<comment type="caution">
    <text evidence="3">The sequence shown here is derived from an EMBL/GenBank/DDBJ whole genome shotgun (WGS) entry which is preliminary data.</text>
</comment>
<organism evidence="3 4">
    <name type="scientific">Saccharopolyspora oryzae</name>
    <dbReference type="NCBI Taxonomy" id="2997343"/>
    <lineage>
        <taxon>Bacteria</taxon>
        <taxon>Bacillati</taxon>
        <taxon>Actinomycetota</taxon>
        <taxon>Actinomycetes</taxon>
        <taxon>Pseudonocardiales</taxon>
        <taxon>Pseudonocardiaceae</taxon>
        <taxon>Saccharopolyspora</taxon>
    </lineage>
</organism>
<keyword evidence="1" id="KW-0812">Transmembrane</keyword>
<keyword evidence="3" id="KW-0328">Glycosyltransferase</keyword>
<keyword evidence="4" id="KW-1185">Reference proteome</keyword>
<reference evidence="3 4" key="1">
    <citation type="submission" date="2022-11" db="EMBL/GenBank/DDBJ databases">
        <title>Draft genome sequence of Saccharopolyspora sp. WRP15-2 isolated from rhizosphere soils of wild rice in Thailand.</title>
        <authorList>
            <person name="Duangmal K."/>
            <person name="Kammanee S."/>
            <person name="Muangham S."/>
        </authorList>
    </citation>
    <scope>NUCLEOTIDE SEQUENCE [LARGE SCALE GENOMIC DNA]</scope>
    <source>
        <strain evidence="3 4">WRP15-2</strain>
    </source>
</reference>
<feature type="transmembrane region" description="Helical" evidence="1">
    <location>
        <begin position="435"/>
        <end position="455"/>
    </location>
</feature>
<dbReference type="PANTHER" id="PTHR43685:SF3">
    <property type="entry name" value="SLR2126 PROTEIN"/>
    <property type="match status" value="1"/>
</dbReference>
<protein>
    <submittedName>
        <fullName evidence="3">Glycosyltransferase</fullName>
        <ecNumber evidence="3">2.4.-.-</ecNumber>
    </submittedName>
</protein>
<gene>
    <name evidence="3" type="ORF">OU415_32395</name>
</gene>
<evidence type="ECO:0000313" key="3">
    <source>
        <dbReference type="EMBL" id="MDA3630168.1"/>
    </source>
</evidence>
<feature type="transmembrane region" description="Helical" evidence="1">
    <location>
        <begin position="530"/>
        <end position="549"/>
    </location>
</feature>
<feature type="transmembrane region" description="Helical" evidence="1">
    <location>
        <begin position="178"/>
        <end position="199"/>
    </location>
</feature>
<evidence type="ECO:0000313" key="4">
    <source>
        <dbReference type="Proteomes" id="UP001210380"/>
    </source>
</evidence>
<accession>A0ABT4V8L2</accession>
<dbReference type="GO" id="GO:0016757">
    <property type="term" value="F:glycosyltransferase activity"/>
    <property type="evidence" value="ECO:0007669"/>
    <property type="project" value="UniProtKB-KW"/>
</dbReference>
<feature type="transmembrane region" description="Helical" evidence="1">
    <location>
        <begin position="487"/>
        <end position="510"/>
    </location>
</feature>
<feature type="transmembrane region" description="Helical" evidence="1">
    <location>
        <begin position="381"/>
        <end position="400"/>
    </location>
</feature>
<dbReference type="PANTHER" id="PTHR43685">
    <property type="entry name" value="GLYCOSYLTRANSFERASE"/>
    <property type="match status" value="1"/>
</dbReference>
<dbReference type="Gene3D" id="3.90.550.10">
    <property type="entry name" value="Spore Coat Polysaccharide Biosynthesis Protein SpsA, Chain A"/>
    <property type="match status" value="1"/>
</dbReference>
<evidence type="ECO:0000256" key="1">
    <source>
        <dbReference type="SAM" id="Phobius"/>
    </source>
</evidence>
<feature type="transmembrane region" description="Helical" evidence="1">
    <location>
        <begin position="241"/>
        <end position="274"/>
    </location>
</feature>
<keyword evidence="3" id="KW-0808">Transferase</keyword>
<feature type="transmembrane region" description="Helical" evidence="1">
    <location>
        <begin position="286"/>
        <end position="303"/>
    </location>
</feature>
<dbReference type="InterPro" id="IPR050834">
    <property type="entry name" value="Glycosyltransf_2"/>
</dbReference>